<reference evidence="1 2" key="1">
    <citation type="submission" date="2018-04" db="EMBL/GenBank/DDBJ databases">
        <title>Novel species isolated from glacier.</title>
        <authorList>
            <person name="Liu Q."/>
            <person name="Xin Y.-H."/>
        </authorList>
    </citation>
    <scope>NUCLEOTIDE SEQUENCE [LARGE SCALE GENOMIC DNA]</scope>
    <source>
        <strain evidence="1 2">GT1R17</strain>
    </source>
</reference>
<dbReference type="EMBL" id="QANS01000001">
    <property type="protein sequence ID" value="PTU33051.1"/>
    <property type="molecule type" value="Genomic_DNA"/>
</dbReference>
<evidence type="ECO:0000313" key="1">
    <source>
        <dbReference type="EMBL" id="PTU33051.1"/>
    </source>
</evidence>
<sequence>MLNLRNIRHLFIALVFLASQWLLVVHATEHQLKADADVACQLCSIADASGTAPVALQIPNASPLESFELALSASVAPSSTQLQLPPSCGPPANLA</sequence>
<protein>
    <recommendedName>
        <fullName evidence="3">DUF2946 domain-containing protein</fullName>
    </recommendedName>
</protein>
<proteinExistence type="predicted"/>
<accession>A0A2T5MKE7</accession>
<dbReference type="RefSeq" id="WP_107938758.1">
    <property type="nucleotide sequence ID" value="NZ_QANS01000001.1"/>
</dbReference>
<dbReference type="OrthoDB" id="10018366at2"/>
<keyword evidence="2" id="KW-1185">Reference proteome</keyword>
<organism evidence="1 2">
    <name type="scientific">Stenotrophobium rhamnosiphilum</name>
    <dbReference type="NCBI Taxonomy" id="2029166"/>
    <lineage>
        <taxon>Bacteria</taxon>
        <taxon>Pseudomonadati</taxon>
        <taxon>Pseudomonadota</taxon>
        <taxon>Gammaproteobacteria</taxon>
        <taxon>Nevskiales</taxon>
        <taxon>Nevskiaceae</taxon>
        <taxon>Stenotrophobium</taxon>
    </lineage>
</organism>
<name>A0A2T5MKE7_9GAMM</name>
<evidence type="ECO:0000313" key="2">
    <source>
        <dbReference type="Proteomes" id="UP000244248"/>
    </source>
</evidence>
<gene>
    <name evidence="1" type="ORF">CJD38_02795</name>
</gene>
<dbReference type="Proteomes" id="UP000244248">
    <property type="component" value="Unassembled WGS sequence"/>
</dbReference>
<dbReference type="AlphaFoldDB" id="A0A2T5MKE7"/>
<evidence type="ECO:0008006" key="3">
    <source>
        <dbReference type="Google" id="ProtNLM"/>
    </source>
</evidence>
<comment type="caution">
    <text evidence="1">The sequence shown here is derived from an EMBL/GenBank/DDBJ whole genome shotgun (WGS) entry which is preliminary data.</text>
</comment>